<dbReference type="InterPro" id="IPR052922">
    <property type="entry name" value="Cytidylate_Kinase-2"/>
</dbReference>
<sequence>MNPVYNKIIITGDAGRGKSTLAEKLSMKLGIPCHSTDDYYYEFKFFKPRDRENALAQITKLYQEDRWIVEGTTAWLLKPGMEAADLIIHLRYKNIFHQWFTLFKRYLHREEETLKGLLILMRHVFYKRYGLGYKRGKMTHLEFVAPHKNKLITLSSFNEIDEFLNTL</sequence>
<reference evidence="1 2" key="1">
    <citation type="journal article" date="2016" name="Nat. Commun.">
        <title>Thousands of microbial genomes shed light on interconnected biogeochemical processes in an aquifer system.</title>
        <authorList>
            <person name="Anantharaman K."/>
            <person name="Brown C.T."/>
            <person name="Hug L.A."/>
            <person name="Sharon I."/>
            <person name="Castelle C.J."/>
            <person name="Probst A.J."/>
            <person name="Thomas B.C."/>
            <person name="Singh A."/>
            <person name="Wilkins M.J."/>
            <person name="Karaoz U."/>
            <person name="Brodie E.L."/>
            <person name="Williams K.H."/>
            <person name="Hubbard S.S."/>
            <person name="Banfield J.F."/>
        </authorList>
    </citation>
    <scope>NUCLEOTIDE SEQUENCE [LARGE SCALE GENOMIC DNA]</scope>
</reference>
<evidence type="ECO:0008006" key="3">
    <source>
        <dbReference type="Google" id="ProtNLM"/>
    </source>
</evidence>
<dbReference type="Proteomes" id="UP000178107">
    <property type="component" value="Unassembled WGS sequence"/>
</dbReference>
<accession>A0A1G2SYL8</accession>
<dbReference type="Gene3D" id="3.40.50.300">
    <property type="entry name" value="P-loop containing nucleotide triphosphate hydrolases"/>
    <property type="match status" value="1"/>
</dbReference>
<dbReference type="PANTHER" id="PTHR37816">
    <property type="entry name" value="YALI0E33011P"/>
    <property type="match status" value="1"/>
</dbReference>
<comment type="caution">
    <text evidence="1">The sequence shown here is derived from an EMBL/GenBank/DDBJ whole genome shotgun (WGS) entry which is preliminary data.</text>
</comment>
<evidence type="ECO:0000313" key="2">
    <source>
        <dbReference type="Proteomes" id="UP000178107"/>
    </source>
</evidence>
<dbReference type="EMBL" id="MHVH01000006">
    <property type="protein sequence ID" value="OHA90085.1"/>
    <property type="molecule type" value="Genomic_DNA"/>
</dbReference>
<protein>
    <recommendedName>
        <fullName evidence="3">(d)CMP kinase</fullName>
    </recommendedName>
</protein>
<gene>
    <name evidence="1" type="ORF">A2838_00400</name>
</gene>
<name>A0A1G2SYL8_9BACT</name>
<dbReference type="PANTHER" id="PTHR37816:SF3">
    <property type="entry name" value="MODULATES DNA TOPOLOGY"/>
    <property type="match status" value="1"/>
</dbReference>
<evidence type="ECO:0000313" key="1">
    <source>
        <dbReference type="EMBL" id="OHA90085.1"/>
    </source>
</evidence>
<dbReference type="AlphaFoldDB" id="A0A1G2SYL8"/>
<dbReference type="InterPro" id="IPR027417">
    <property type="entry name" value="P-loop_NTPase"/>
</dbReference>
<dbReference type="SUPFAM" id="SSF52540">
    <property type="entry name" value="P-loop containing nucleoside triphosphate hydrolases"/>
    <property type="match status" value="1"/>
</dbReference>
<proteinExistence type="predicted"/>
<organism evidence="1 2">
    <name type="scientific">Candidatus Zambryskibacteria bacterium RIFCSPHIGHO2_01_FULL_46_25</name>
    <dbReference type="NCBI Taxonomy" id="1802738"/>
    <lineage>
        <taxon>Bacteria</taxon>
        <taxon>Candidatus Zambryskiibacteriota</taxon>
    </lineage>
</organism>